<name>U2TU12_9ACTN</name>
<evidence type="ECO:0000313" key="1">
    <source>
        <dbReference type="EMBL" id="ERL09830.1"/>
    </source>
</evidence>
<dbReference type="eggNOG" id="COG2308">
    <property type="taxonomic scope" value="Bacteria"/>
</dbReference>
<dbReference type="EMBL" id="AWEZ01000020">
    <property type="protein sequence ID" value="ERL09830.1"/>
    <property type="molecule type" value="Genomic_DNA"/>
</dbReference>
<organism evidence="1 2">
    <name type="scientific">Olsenella profusa F0195</name>
    <dbReference type="NCBI Taxonomy" id="1125712"/>
    <lineage>
        <taxon>Bacteria</taxon>
        <taxon>Bacillati</taxon>
        <taxon>Actinomycetota</taxon>
        <taxon>Coriobacteriia</taxon>
        <taxon>Coriobacteriales</taxon>
        <taxon>Atopobiaceae</taxon>
        <taxon>Olsenella</taxon>
    </lineage>
</organism>
<sequence length="459" mass="50451">MMTGRTEGFGRALEDEFLELARSLGGDVASRARGDAYLARTNALYHGAPCDWAFTPKIFDRDQIATLADAAETMGRIMEKVTCTFCADERVRRLFNLPPALERLALVPGGYERQIPLARVDVFFDEETGDYQFCELNTDGSAGMTNTVEVTRAIQQSETYRRFAARHPDIRTFDILNGAVDALLDTYASWREGHPTASERPAVAIVDYTESASLDELEDILMLLSERGLYAQYVDIRTLRVGETTGVPRLMMDDGPIDLVYRRAVTSEVAERPCPGVDALTRAAAEGLACVAGGYRTWPCAAKTVFVALYDPLMEEVLSPEELDFVRRHVPYTQQLAPESDLAPFAERDRWIVKPAGGYNAVGVTAGRDCTQAEWESALARTARANGVAQAYAPQYRTPVMRGGVLGPGEDPLAAEPMSNMEGLYLFNGRFGGVFTRCGTQSVIGEHTHRLNMGCLVVG</sequence>
<dbReference type="Proteomes" id="UP000016638">
    <property type="component" value="Unassembled WGS sequence"/>
</dbReference>
<dbReference type="SUPFAM" id="SSF56059">
    <property type="entry name" value="Glutathione synthetase ATP-binding domain-like"/>
    <property type="match status" value="1"/>
</dbReference>
<reference evidence="1 2" key="1">
    <citation type="submission" date="2013-08" db="EMBL/GenBank/DDBJ databases">
        <authorList>
            <person name="Durkin A.S."/>
            <person name="Haft D.R."/>
            <person name="McCorrison J."/>
            <person name="Torralba M."/>
            <person name="Gillis M."/>
            <person name="Haft D.H."/>
            <person name="Methe B."/>
            <person name="Sutton G."/>
            <person name="Nelson K.E."/>
        </authorList>
    </citation>
    <scope>NUCLEOTIDE SEQUENCE [LARGE SCALE GENOMIC DNA]</scope>
    <source>
        <strain evidence="1 2">F0195</strain>
    </source>
</reference>
<evidence type="ECO:0000313" key="2">
    <source>
        <dbReference type="Proteomes" id="UP000016638"/>
    </source>
</evidence>
<dbReference type="AlphaFoldDB" id="U2TU12"/>
<protein>
    <submittedName>
        <fullName evidence="1">Circularly permuted ATP-grasp type 2</fullName>
    </submittedName>
</protein>
<dbReference type="PATRIC" id="fig|1125712.3.peg.551"/>
<dbReference type="STRING" id="1125712.HMPREF1316_1489"/>
<comment type="caution">
    <text evidence="1">The sequence shown here is derived from an EMBL/GenBank/DDBJ whole genome shotgun (WGS) entry which is preliminary data.</text>
</comment>
<gene>
    <name evidence="1" type="ORF">HMPREF1316_1489</name>
</gene>
<proteinExistence type="predicted"/>
<keyword evidence="2" id="KW-1185">Reference proteome</keyword>
<accession>U2TU12</accession>